<dbReference type="AlphaFoldDB" id="A0A084JE98"/>
<comment type="caution">
    <text evidence="1">The sequence shown here is derived from an EMBL/GenBank/DDBJ whole genome shotgun (WGS) entry which is preliminary data.</text>
</comment>
<sequence length="123" mass="14164">MKLLKIIVITFLSLSLLLGYSYTSSKNQLPDSILKEDSNADFFIMNSIVFINAENIDWIEKIELKKGDLLGKITKTNVKSNFKNWNATQLKKGTLIYQVIEQDNIVLVELENKFIPYLKYVEG</sequence>
<protein>
    <submittedName>
        <fullName evidence="1">Uncharacterized protein</fullName>
    </submittedName>
</protein>
<gene>
    <name evidence="1" type="ORF">IO99_06885</name>
</gene>
<keyword evidence="2" id="KW-1185">Reference proteome</keyword>
<evidence type="ECO:0000313" key="2">
    <source>
        <dbReference type="Proteomes" id="UP000028542"/>
    </source>
</evidence>
<dbReference type="eggNOG" id="ENOG503372F">
    <property type="taxonomic scope" value="Bacteria"/>
</dbReference>
<dbReference type="RefSeq" id="WP_035131560.1">
    <property type="nucleotide sequence ID" value="NZ_JPMD01000014.1"/>
</dbReference>
<dbReference type="EMBL" id="JPMD01000014">
    <property type="protein sequence ID" value="KEZ87282.1"/>
    <property type="molecule type" value="Genomic_DNA"/>
</dbReference>
<accession>A0A084JE98</accession>
<evidence type="ECO:0000313" key="1">
    <source>
        <dbReference type="EMBL" id="KEZ87282.1"/>
    </source>
</evidence>
<organism evidence="1 2">
    <name type="scientific">Clostridium sulfidigenes</name>
    <dbReference type="NCBI Taxonomy" id="318464"/>
    <lineage>
        <taxon>Bacteria</taxon>
        <taxon>Bacillati</taxon>
        <taxon>Bacillota</taxon>
        <taxon>Clostridia</taxon>
        <taxon>Eubacteriales</taxon>
        <taxon>Clostridiaceae</taxon>
        <taxon>Clostridium</taxon>
    </lineage>
</organism>
<reference evidence="1 2" key="1">
    <citation type="submission" date="2014-07" db="EMBL/GenBank/DDBJ databases">
        <title>Draft genome of Clostridium sulfidigenes 113A isolated from sediments associated with methane hydrate from Krishna Godavari basin.</title>
        <authorList>
            <person name="Honkalas V.S."/>
            <person name="Dabir A.P."/>
            <person name="Arora P."/>
            <person name="Dhakephalkar P.K."/>
        </authorList>
    </citation>
    <scope>NUCLEOTIDE SEQUENCE [LARGE SCALE GENOMIC DNA]</scope>
    <source>
        <strain evidence="1 2">113A</strain>
    </source>
</reference>
<proteinExistence type="predicted"/>
<name>A0A084JE98_9CLOT</name>
<dbReference type="Proteomes" id="UP000028542">
    <property type="component" value="Unassembled WGS sequence"/>
</dbReference>